<organism evidence="3 4">
    <name type="scientific">Heligmosomoides polygyrus</name>
    <name type="common">Parasitic roundworm</name>
    <dbReference type="NCBI Taxonomy" id="6339"/>
    <lineage>
        <taxon>Eukaryota</taxon>
        <taxon>Metazoa</taxon>
        <taxon>Ecdysozoa</taxon>
        <taxon>Nematoda</taxon>
        <taxon>Chromadorea</taxon>
        <taxon>Rhabditida</taxon>
        <taxon>Rhabditina</taxon>
        <taxon>Rhabditomorpha</taxon>
        <taxon>Strongyloidea</taxon>
        <taxon>Heligmosomidae</taxon>
        <taxon>Heligmosomoides</taxon>
    </lineage>
</organism>
<protein>
    <submittedName>
        <fullName evidence="4">Reverse transcriptase domain-containing protein</fullName>
    </submittedName>
</protein>
<dbReference type="AlphaFoldDB" id="A0A183F2R4"/>
<dbReference type="Proteomes" id="UP000050761">
    <property type="component" value="Unassembled WGS sequence"/>
</dbReference>
<dbReference type="InterPro" id="IPR043502">
    <property type="entry name" value="DNA/RNA_pol_sf"/>
</dbReference>
<dbReference type="Pfam" id="PF00078">
    <property type="entry name" value="RVT_1"/>
    <property type="match status" value="1"/>
</dbReference>
<keyword evidence="3" id="KW-1185">Reference proteome</keyword>
<name>A0A183F2R4_HELPZ</name>
<accession>A0A183F2R4</accession>
<evidence type="ECO:0000259" key="1">
    <source>
        <dbReference type="PROSITE" id="PS50878"/>
    </source>
</evidence>
<sequence length="189" mass="21094">MKHGKAAGPDGVPVEAWKVLGDLVKAEGDGTHLPGAVGFMPEMSTTDAIFIARWVMEKYREKRKPCYLAFLDLEKAYDRLARAVIWNALRGRGTPERLITVVSDMYEGSKTAIRTPHGVTRKVDITVGYTKEGSLRTILYADDIALVADNQEELEEKVQLWQRVLADNGLRLNVKKTKFISSEQCAGRS</sequence>
<evidence type="ECO:0000313" key="4">
    <source>
        <dbReference type="WBParaSite" id="HPBE_0000044001-mRNA-1"/>
    </source>
</evidence>
<dbReference type="SUPFAM" id="SSF56672">
    <property type="entry name" value="DNA/RNA polymerases"/>
    <property type="match status" value="1"/>
</dbReference>
<gene>
    <name evidence="2" type="ORF">HPBE_LOCUS441</name>
</gene>
<dbReference type="InterPro" id="IPR000477">
    <property type="entry name" value="RT_dom"/>
</dbReference>
<accession>A0A3P7UDL7</accession>
<dbReference type="WBParaSite" id="HPBE_0000044001-mRNA-1">
    <property type="protein sequence ID" value="HPBE_0000044001-mRNA-1"/>
    <property type="gene ID" value="HPBE_0000044001"/>
</dbReference>
<dbReference type="PROSITE" id="PS50878">
    <property type="entry name" value="RT_POL"/>
    <property type="match status" value="1"/>
</dbReference>
<reference evidence="4" key="2">
    <citation type="submission" date="2019-09" db="UniProtKB">
        <authorList>
            <consortium name="WormBaseParasite"/>
        </authorList>
    </citation>
    <scope>IDENTIFICATION</scope>
</reference>
<dbReference type="OrthoDB" id="410104at2759"/>
<dbReference type="EMBL" id="UZAH01000306">
    <property type="protein sequence ID" value="VDO18823.1"/>
    <property type="molecule type" value="Genomic_DNA"/>
</dbReference>
<evidence type="ECO:0000313" key="2">
    <source>
        <dbReference type="EMBL" id="VDO18823.1"/>
    </source>
</evidence>
<evidence type="ECO:0000313" key="3">
    <source>
        <dbReference type="Proteomes" id="UP000050761"/>
    </source>
</evidence>
<proteinExistence type="predicted"/>
<reference evidence="2 3" key="1">
    <citation type="submission" date="2018-11" db="EMBL/GenBank/DDBJ databases">
        <authorList>
            <consortium name="Pathogen Informatics"/>
        </authorList>
    </citation>
    <scope>NUCLEOTIDE SEQUENCE [LARGE SCALE GENOMIC DNA]</scope>
</reference>
<dbReference type="InterPro" id="IPR043128">
    <property type="entry name" value="Rev_trsase/Diguanyl_cyclase"/>
</dbReference>
<feature type="domain" description="Reverse transcriptase" evidence="1">
    <location>
        <begin position="1"/>
        <end position="189"/>
    </location>
</feature>
<dbReference type="Gene3D" id="3.30.70.270">
    <property type="match status" value="1"/>
</dbReference>
<dbReference type="PANTHER" id="PTHR19446">
    <property type="entry name" value="REVERSE TRANSCRIPTASES"/>
    <property type="match status" value="1"/>
</dbReference>